<name>A0A7J3I809_9CREN</name>
<dbReference type="InterPro" id="IPR010997">
    <property type="entry name" value="HRDC-like_sf"/>
</dbReference>
<dbReference type="InterPro" id="IPR044876">
    <property type="entry name" value="HRDC_dom_sf"/>
</dbReference>
<dbReference type="InterPro" id="IPR010924">
    <property type="entry name" value="Rpo4"/>
</dbReference>
<evidence type="ECO:0000313" key="2">
    <source>
        <dbReference type="EMBL" id="HGN36715.1"/>
    </source>
</evidence>
<keyword evidence="1" id="KW-0808">Transferase</keyword>
<dbReference type="Pfam" id="PF03874">
    <property type="entry name" value="RNA_pol_Rpb4"/>
    <property type="match status" value="1"/>
</dbReference>
<dbReference type="PANTHER" id="PTHR39646">
    <property type="entry name" value="RNA POLYMERASE RPB4"/>
    <property type="match status" value="1"/>
</dbReference>
<dbReference type="GO" id="GO:0000166">
    <property type="term" value="F:nucleotide binding"/>
    <property type="evidence" value="ECO:0007669"/>
    <property type="project" value="InterPro"/>
</dbReference>
<keyword evidence="1" id="KW-0804">Transcription</keyword>
<protein>
    <recommendedName>
        <fullName evidence="1">DNA-directed RNA polymerase subunit Rpo4</fullName>
        <ecNumber evidence="1">2.7.7.6</ecNumber>
    </recommendedName>
    <alternativeName>
        <fullName evidence="1">DNA-directed RNA polymerase subunit F</fullName>
    </alternativeName>
</protein>
<dbReference type="Gene3D" id="6.10.140.930">
    <property type="match status" value="1"/>
</dbReference>
<dbReference type="AlphaFoldDB" id="A0A7J3I809"/>
<gene>
    <name evidence="1" type="primary">rpo4</name>
    <name evidence="1" type="synonym">rpoF</name>
    <name evidence="2" type="ORF">ENT87_04100</name>
</gene>
<dbReference type="GO" id="GO:0006352">
    <property type="term" value="P:DNA-templated transcription initiation"/>
    <property type="evidence" value="ECO:0007669"/>
    <property type="project" value="InterPro"/>
</dbReference>
<dbReference type="InterPro" id="IPR005574">
    <property type="entry name" value="Rpb4/RPC9"/>
</dbReference>
<keyword evidence="1" id="KW-0963">Cytoplasm</keyword>
<comment type="similarity">
    <text evidence="1">Belongs to the eukaryotic RPB4 RNA polymerase subunit family.</text>
</comment>
<organism evidence="2">
    <name type="scientific">Ignisphaera aggregans</name>
    <dbReference type="NCBI Taxonomy" id="334771"/>
    <lineage>
        <taxon>Archaea</taxon>
        <taxon>Thermoproteota</taxon>
        <taxon>Thermoprotei</taxon>
        <taxon>Desulfurococcales</taxon>
        <taxon>Desulfurococcaceae</taxon>
        <taxon>Ignisphaera</taxon>
    </lineage>
</organism>
<accession>A0A7J3I809</accession>
<reference evidence="2" key="1">
    <citation type="journal article" date="2020" name="mSystems">
        <title>Genome- and Community-Level Interaction Insights into Carbon Utilization and Element Cycling Functions of Hydrothermarchaeota in Hydrothermal Sediment.</title>
        <authorList>
            <person name="Zhou Z."/>
            <person name="Liu Y."/>
            <person name="Xu W."/>
            <person name="Pan J."/>
            <person name="Luo Z.H."/>
            <person name="Li M."/>
        </authorList>
    </citation>
    <scope>NUCLEOTIDE SEQUENCE [LARGE SCALE GENOMIC DNA]</scope>
    <source>
        <strain evidence="2">SpSt-618</strain>
    </source>
</reference>
<keyword evidence="1" id="KW-0548">Nucleotidyltransferase</keyword>
<dbReference type="HAMAP" id="MF_00864">
    <property type="entry name" value="RNApol_arch_Rpo4"/>
    <property type="match status" value="1"/>
</dbReference>
<comment type="catalytic activity">
    <reaction evidence="1">
        <text>RNA(n) + a ribonucleoside 5'-triphosphate = RNA(n+1) + diphosphate</text>
        <dbReference type="Rhea" id="RHEA:21248"/>
        <dbReference type="Rhea" id="RHEA-COMP:14527"/>
        <dbReference type="Rhea" id="RHEA-COMP:17342"/>
        <dbReference type="ChEBI" id="CHEBI:33019"/>
        <dbReference type="ChEBI" id="CHEBI:61557"/>
        <dbReference type="ChEBI" id="CHEBI:140395"/>
        <dbReference type="EC" id="2.7.7.6"/>
    </reaction>
</comment>
<dbReference type="SUPFAM" id="SSF47819">
    <property type="entry name" value="HRDC-like"/>
    <property type="match status" value="1"/>
</dbReference>
<dbReference type="Gene3D" id="1.10.150.80">
    <property type="entry name" value="HRDC domain"/>
    <property type="match status" value="1"/>
</dbReference>
<sequence>MPYEIIEFHDIPNTIAKRILKEYIERVSSYDIVPELIRSTMDYLDSVSKCDDKAIEYIYDVLKSFKLKDTTISMILNILPRSLDELKILLNFEESLPEDSILNKILDLINQHCQQL</sequence>
<comment type="subunit">
    <text evidence="1">Part of the RNA polymerase complex. Forms a stalk with Rpo7 that extends from the main structure.</text>
</comment>
<keyword evidence="1" id="KW-0240">DNA-directed RNA polymerase</keyword>
<comment type="caution">
    <text evidence="2">The sequence shown here is derived from an EMBL/GenBank/DDBJ whole genome shotgun (WGS) entry which is preliminary data.</text>
</comment>
<comment type="function">
    <text evidence="1">DNA-dependent RNA polymerase (RNAP) catalyzes the transcription of DNA into RNA using the four ribonucleoside triphosphates as substrates. This subunit is less well bound than the others.</text>
</comment>
<dbReference type="EMBL" id="DTAI01000120">
    <property type="protein sequence ID" value="HGN36715.1"/>
    <property type="molecule type" value="Genomic_DNA"/>
</dbReference>
<comment type="subcellular location">
    <subcellularLocation>
        <location evidence="1">Cytoplasm</location>
    </subcellularLocation>
</comment>
<dbReference type="GO" id="GO:0005737">
    <property type="term" value="C:cytoplasm"/>
    <property type="evidence" value="ECO:0007669"/>
    <property type="project" value="UniProtKB-SubCell"/>
</dbReference>
<dbReference type="GO" id="GO:0000428">
    <property type="term" value="C:DNA-directed RNA polymerase complex"/>
    <property type="evidence" value="ECO:0007669"/>
    <property type="project" value="UniProtKB-KW"/>
</dbReference>
<dbReference type="GO" id="GO:0003899">
    <property type="term" value="F:DNA-directed RNA polymerase activity"/>
    <property type="evidence" value="ECO:0007669"/>
    <property type="project" value="UniProtKB-UniRule"/>
</dbReference>
<evidence type="ECO:0000256" key="1">
    <source>
        <dbReference type="HAMAP-Rule" id="MF_00864"/>
    </source>
</evidence>
<dbReference type="PANTHER" id="PTHR39646:SF1">
    <property type="entry name" value="DNA-DIRECTED RNA POLYMERASE SUBUNIT RPO4"/>
    <property type="match status" value="1"/>
</dbReference>
<proteinExistence type="inferred from homology"/>
<dbReference type="EC" id="2.7.7.6" evidence="1"/>